<evidence type="ECO:0000313" key="12">
    <source>
        <dbReference type="EMBL" id="KAK7750704.1"/>
    </source>
</evidence>
<evidence type="ECO:0000256" key="4">
    <source>
        <dbReference type="ARBA" id="ARBA00022603"/>
    </source>
</evidence>
<comment type="similarity">
    <text evidence="2 10">Belongs to the class VI-like SAM-binding methyltransferase superfamily. Isoprenylcysteine carboxyl methyltransferase family.</text>
</comment>
<dbReference type="EMBL" id="JAKJXP020000060">
    <property type="protein sequence ID" value="KAK7750704.1"/>
    <property type="molecule type" value="Genomic_DNA"/>
</dbReference>
<feature type="transmembrane region" description="Helical" evidence="10">
    <location>
        <begin position="153"/>
        <end position="171"/>
    </location>
</feature>
<dbReference type="GO" id="GO:0005789">
    <property type="term" value="C:endoplasmic reticulum membrane"/>
    <property type="evidence" value="ECO:0007669"/>
    <property type="project" value="UniProtKB-SubCell"/>
</dbReference>
<dbReference type="EC" id="2.1.1.100" evidence="3 10"/>
<gene>
    <name evidence="12" type="primary">STE14</name>
    <name evidence="12" type="ORF">SLS62_007404</name>
</gene>
<accession>A0AAN9UWV7</accession>
<keyword evidence="6 10" id="KW-0949">S-adenosyl-L-methionine</keyword>
<dbReference type="PROSITE" id="PS51564">
    <property type="entry name" value="SAM_ICMT"/>
    <property type="match status" value="1"/>
</dbReference>
<keyword evidence="5" id="KW-0808">Transferase</keyword>
<evidence type="ECO:0000256" key="5">
    <source>
        <dbReference type="ARBA" id="ARBA00022679"/>
    </source>
</evidence>
<dbReference type="InterPro" id="IPR025770">
    <property type="entry name" value="PPMT_MeTrfase"/>
</dbReference>
<evidence type="ECO:0000256" key="11">
    <source>
        <dbReference type="SAM" id="MobiDB-lite"/>
    </source>
</evidence>
<name>A0AAN9UWV7_9PEZI</name>
<dbReference type="Proteomes" id="UP001320420">
    <property type="component" value="Unassembled WGS sequence"/>
</dbReference>
<evidence type="ECO:0000256" key="6">
    <source>
        <dbReference type="ARBA" id="ARBA00022691"/>
    </source>
</evidence>
<sequence length="351" mass="38248">MALSSTEMSTSADTPPSSSSPPSSPPPPPPPPPSSSSPPGLTPIRSFVPLLHEPNEDEEDVSWATGFSSRRRSLAHLAINTRASDKTADNLLPLLSPVAQAREQNTSPDKPYFPGQPKSLEGIALRAFGLGAALALSLVAMVLVLALTSSPLWRLPFFVGALSTFHFLEFWTTAKYNTPQATVAAFLLTANWPAYAIAHTAASLECLLTKLLCPGGLLGNRSWAPYFTGHAVLLLGFALVVGGQFIRSAAMVQAGQSFNHIVQHRKRDSHSLVTTGIYAKLRHPSYFGFFWWGIGTQLVLGNVVCLVAYTVVLWKFFSSRVKHEEAYLIRFFGDDYVEYKKKVPTMMPFIG</sequence>
<feature type="transmembrane region" description="Helical" evidence="10">
    <location>
        <begin position="289"/>
        <end position="314"/>
    </location>
</feature>
<keyword evidence="7 10" id="KW-0812">Transmembrane</keyword>
<dbReference type="PANTHER" id="PTHR12714">
    <property type="entry name" value="PROTEIN-S ISOPRENYLCYSTEINE O-METHYLTRANSFERASE"/>
    <property type="match status" value="1"/>
</dbReference>
<feature type="transmembrane region" description="Helical" evidence="10">
    <location>
        <begin position="183"/>
        <end position="204"/>
    </location>
</feature>
<dbReference type="GO" id="GO:0032259">
    <property type="term" value="P:methylation"/>
    <property type="evidence" value="ECO:0007669"/>
    <property type="project" value="UniProtKB-KW"/>
</dbReference>
<keyword evidence="4 10" id="KW-0489">Methyltransferase</keyword>
<evidence type="ECO:0000256" key="10">
    <source>
        <dbReference type="RuleBase" id="RU362022"/>
    </source>
</evidence>
<proteinExistence type="inferred from homology"/>
<feature type="compositionally biased region" description="Polar residues" evidence="11">
    <location>
        <begin position="1"/>
        <end position="14"/>
    </location>
</feature>
<keyword evidence="8 10" id="KW-1133">Transmembrane helix</keyword>
<evidence type="ECO:0000256" key="1">
    <source>
        <dbReference type="ARBA" id="ARBA00004141"/>
    </source>
</evidence>
<keyword evidence="13" id="KW-1185">Reference proteome</keyword>
<feature type="transmembrane region" description="Helical" evidence="10">
    <location>
        <begin position="123"/>
        <end position="147"/>
    </location>
</feature>
<dbReference type="Pfam" id="PF04140">
    <property type="entry name" value="ICMT"/>
    <property type="match status" value="1"/>
</dbReference>
<comment type="catalytic activity">
    <reaction evidence="10">
        <text>[protein]-C-terminal S-[(2E,6E)-farnesyl]-L-cysteine + S-adenosyl-L-methionine = [protein]-C-terminal S-[(2E,6E)-farnesyl]-L-cysteine methyl ester + S-adenosyl-L-homocysteine</text>
        <dbReference type="Rhea" id="RHEA:21672"/>
        <dbReference type="Rhea" id="RHEA-COMP:12125"/>
        <dbReference type="Rhea" id="RHEA-COMP:12126"/>
        <dbReference type="ChEBI" id="CHEBI:57856"/>
        <dbReference type="ChEBI" id="CHEBI:59789"/>
        <dbReference type="ChEBI" id="CHEBI:90510"/>
        <dbReference type="ChEBI" id="CHEBI:90511"/>
        <dbReference type="EC" id="2.1.1.100"/>
    </reaction>
</comment>
<keyword evidence="10" id="KW-0256">Endoplasmic reticulum</keyword>
<comment type="caution">
    <text evidence="12">The sequence shown here is derived from an EMBL/GenBank/DDBJ whole genome shotgun (WGS) entry which is preliminary data.</text>
</comment>
<dbReference type="GO" id="GO:0004671">
    <property type="term" value="F:protein C-terminal S-isoprenylcysteine carboxyl O-methyltransferase activity"/>
    <property type="evidence" value="ECO:0007669"/>
    <property type="project" value="UniProtKB-EC"/>
</dbReference>
<protein>
    <recommendedName>
        <fullName evidence="3 10">Protein-S-isoprenylcysteine O-methyltransferase</fullName>
        <ecNumber evidence="3 10">2.1.1.100</ecNumber>
    </recommendedName>
</protein>
<evidence type="ECO:0000313" key="13">
    <source>
        <dbReference type="Proteomes" id="UP001320420"/>
    </source>
</evidence>
<evidence type="ECO:0000256" key="2">
    <source>
        <dbReference type="ARBA" id="ARBA00009140"/>
    </source>
</evidence>
<dbReference type="PANTHER" id="PTHR12714:SF9">
    <property type="entry name" value="PROTEIN-S-ISOPRENYLCYSTEINE O-METHYLTRANSFERASE"/>
    <property type="match status" value="1"/>
</dbReference>
<evidence type="ECO:0000256" key="9">
    <source>
        <dbReference type="ARBA" id="ARBA00023136"/>
    </source>
</evidence>
<dbReference type="InterPro" id="IPR007269">
    <property type="entry name" value="ICMT_MeTrfase"/>
</dbReference>
<organism evidence="12 13">
    <name type="scientific">Diatrype stigma</name>
    <dbReference type="NCBI Taxonomy" id="117547"/>
    <lineage>
        <taxon>Eukaryota</taxon>
        <taxon>Fungi</taxon>
        <taxon>Dikarya</taxon>
        <taxon>Ascomycota</taxon>
        <taxon>Pezizomycotina</taxon>
        <taxon>Sordariomycetes</taxon>
        <taxon>Xylariomycetidae</taxon>
        <taxon>Xylariales</taxon>
        <taxon>Diatrypaceae</taxon>
        <taxon>Diatrype</taxon>
    </lineage>
</organism>
<reference evidence="12 13" key="1">
    <citation type="submission" date="2024-02" db="EMBL/GenBank/DDBJ databases">
        <title>De novo assembly and annotation of 12 fungi associated with fruit tree decline syndrome in Ontario, Canada.</title>
        <authorList>
            <person name="Sulman M."/>
            <person name="Ellouze W."/>
            <person name="Ilyukhin E."/>
        </authorList>
    </citation>
    <scope>NUCLEOTIDE SEQUENCE [LARGE SCALE GENOMIC DNA]</scope>
    <source>
        <strain evidence="12 13">M11/M66-122</strain>
    </source>
</reference>
<keyword evidence="9 10" id="KW-0472">Membrane</keyword>
<evidence type="ECO:0000256" key="3">
    <source>
        <dbReference type="ARBA" id="ARBA00012151"/>
    </source>
</evidence>
<feature type="compositionally biased region" description="Pro residues" evidence="11">
    <location>
        <begin position="18"/>
        <end position="36"/>
    </location>
</feature>
<comment type="subcellular location">
    <subcellularLocation>
        <location evidence="10">Endoplasmic reticulum membrane</location>
        <topology evidence="10">Multi-pass membrane protein</topology>
    </subcellularLocation>
    <subcellularLocation>
        <location evidence="1">Membrane</location>
        <topology evidence="1">Multi-pass membrane protein</topology>
    </subcellularLocation>
</comment>
<dbReference type="AlphaFoldDB" id="A0AAN9UWV7"/>
<dbReference type="Gene3D" id="1.20.120.1630">
    <property type="match status" value="1"/>
</dbReference>
<feature type="region of interest" description="Disordered" evidence="11">
    <location>
        <begin position="1"/>
        <end position="47"/>
    </location>
</feature>
<feature type="transmembrane region" description="Helical" evidence="10">
    <location>
        <begin position="224"/>
        <end position="246"/>
    </location>
</feature>
<evidence type="ECO:0000256" key="7">
    <source>
        <dbReference type="ARBA" id="ARBA00022692"/>
    </source>
</evidence>
<evidence type="ECO:0000256" key="8">
    <source>
        <dbReference type="ARBA" id="ARBA00022989"/>
    </source>
</evidence>